<dbReference type="NCBIfam" id="TIGR04057">
    <property type="entry name" value="SusC_RagA_signa"/>
    <property type="match status" value="1"/>
</dbReference>
<evidence type="ECO:0000256" key="8">
    <source>
        <dbReference type="PROSITE-ProRule" id="PRU01360"/>
    </source>
</evidence>
<reference evidence="12 13" key="1">
    <citation type="submission" date="2016-11" db="EMBL/GenBank/DDBJ databases">
        <title>Gramella sp. LPB0144 isolated from marine environment.</title>
        <authorList>
            <person name="Kim E."/>
            <person name="Yi H."/>
        </authorList>
    </citation>
    <scope>NUCLEOTIDE SEQUENCE [LARGE SCALE GENOMIC DNA]</scope>
    <source>
        <strain evidence="12 13">LPB0144</strain>
    </source>
</reference>
<evidence type="ECO:0000256" key="2">
    <source>
        <dbReference type="ARBA" id="ARBA00022448"/>
    </source>
</evidence>
<dbReference type="Gene3D" id="2.60.40.1120">
    <property type="entry name" value="Carboxypeptidase-like, regulatory domain"/>
    <property type="match status" value="1"/>
</dbReference>
<keyword evidence="4 8" id="KW-0812">Transmembrane</keyword>
<dbReference type="Proteomes" id="UP000182510">
    <property type="component" value="Chromosome"/>
</dbReference>
<evidence type="ECO:0000256" key="1">
    <source>
        <dbReference type="ARBA" id="ARBA00004571"/>
    </source>
</evidence>
<comment type="subcellular location">
    <subcellularLocation>
        <location evidence="1 8">Cell outer membrane</location>
        <topology evidence="1 8">Multi-pass membrane protein</topology>
    </subcellularLocation>
</comment>
<accession>A0A1L3J6E7</accession>
<dbReference type="InterPro" id="IPR012910">
    <property type="entry name" value="Plug_dom"/>
</dbReference>
<dbReference type="AlphaFoldDB" id="A0A1L3J6E7"/>
<feature type="domain" description="TonB-dependent receptor-like beta-barrel" evidence="10">
    <location>
        <begin position="417"/>
        <end position="802"/>
    </location>
</feature>
<proteinExistence type="inferred from homology"/>
<keyword evidence="3 8" id="KW-1134">Transmembrane beta strand</keyword>
<dbReference type="STRING" id="1913577.LPB144_09785"/>
<evidence type="ECO:0000256" key="4">
    <source>
        <dbReference type="ARBA" id="ARBA00022692"/>
    </source>
</evidence>
<dbReference type="InterPro" id="IPR037066">
    <property type="entry name" value="Plug_dom_sf"/>
</dbReference>
<dbReference type="Pfam" id="PF07715">
    <property type="entry name" value="Plug"/>
    <property type="match status" value="1"/>
</dbReference>
<dbReference type="GO" id="GO:0009279">
    <property type="term" value="C:cell outer membrane"/>
    <property type="evidence" value="ECO:0007669"/>
    <property type="project" value="UniProtKB-SubCell"/>
</dbReference>
<evidence type="ECO:0000259" key="11">
    <source>
        <dbReference type="Pfam" id="PF07715"/>
    </source>
</evidence>
<name>A0A1L3J6E7_9FLAO</name>
<dbReference type="InterPro" id="IPR039426">
    <property type="entry name" value="TonB-dep_rcpt-like"/>
</dbReference>
<dbReference type="Gene3D" id="2.40.170.20">
    <property type="entry name" value="TonB-dependent receptor, beta-barrel domain"/>
    <property type="match status" value="1"/>
</dbReference>
<dbReference type="PROSITE" id="PS52016">
    <property type="entry name" value="TONB_DEPENDENT_REC_3"/>
    <property type="match status" value="1"/>
</dbReference>
<dbReference type="EMBL" id="CP018153">
    <property type="protein sequence ID" value="APG60674.1"/>
    <property type="molecule type" value="Genomic_DNA"/>
</dbReference>
<dbReference type="Pfam" id="PF00593">
    <property type="entry name" value="TonB_dep_Rec_b-barrel"/>
    <property type="match status" value="1"/>
</dbReference>
<dbReference type="Pfam" id="PF13715">
    <property type="entry name" value="CarbopepD_reg_2"/>
    <property type="match status" value="1"/>
</dbReference>
<dbReference type="SUPFAM" id="SSF56935">
    <property type="entry name" value="Porins"/>
    <property type="match status" value="1"/>
</dbReference>
<comment type="similarity">
    <text evidence="8 9">Belongs to the TonB-dependent receptor family.</text>
</comment>
<evidence type="ECO:0000256" key="5">
    <source>
        <dbReference type="ARBA" id="ARBA00023077"/>
    </source>
</evidence>
<evidence type="ECO:0000313" key="13">
    <source>
        <dbReference type="Proteomes" id="UP000182510"/>
    </source>
</evidence>
<keyword evidence="5 9" id="KW-0798">TonB box</keyword>
<evidence type="ECO:0000259" key="10">
    <source>
        <dbReference type="Pfam" id="PF00593"/>
    </source>
</evidence>
<evidence type="ECO:0000256" key="7">
    <source>
        <dbReference type="ARBA" id="ARBA00023237"/>
    </source>
</evidence>
<keyword evidence="6 8" id="KW-0472">Membrane</keyword>
<keyword evidence="2 8" id="KW-0813">Transport</keyword>
<dbReference type="InterPro" id="IPR023996">
    <property type="entry name" value="TonB-dep_OMP_SusC/RagA"/>
</dbReference>
<keyword evidence="13" id="KW-1185">Reference proteome</keyword>
<evidence type="ECO:0000256" key="6">
    <source>
        <dbReference type="ARBA" id="ARBA00023136"/>
    </source>
</evidence>
<gene>
    <name evidence="12" type="ORF">LPB144_09785</name>
</gene>
<dbReference type="InterPro" id="IPR023997">
    <property type="entry name" value="TonB-dep_OMP_SusC/RagA_CS"/>
</dbReference>
<dbReference type="InterPro" id="IPR008969">
    <property type="entry name" value="CarboxyPept-like_regulatory"/>
</dbReference>
<dbReference type="NCBIfam" id="TIGR04056">
    <property type="entry name" value="OMP_RagA_SusC"/>
    <property type="match status" value="1"/>
</dbReference>
<dbReference type="Gene3D" id="2.170.130.10">
    <property type="entry name" value="TonB-dependent receptor, plug domain"/>
    <property type="match status" value="1"/>
</dbReference>
<dbReference type="InterPro" id="IPR036942">
    <property type="entry name" value="Beta-barrel_TonB_sf"/>
</dbReference>
<dbReference type="KEGG" id="grl:LPB144_09785"/>
<evidence type="ECO:0000313" key="12">
    <source>
        <dbReference type="EMBL" id="APG60674.1"/>
    </source>
</evidence>
<evidence type="ECO:0000256" key="9">
    <source>
        <dbReference type="RuleBase" id="RU003357"/>
    </source>
</evidence>
<protein>
    <submittedName>
        <fullName evidence="12">Uncharacterized protein</fullName>
    </submittedName>
</protein>
<keyword evidence="7 8" id="KW-0998">Cell outer membrane</keyword>
<organism evidence="12 13">
    <name type="scientific">Christiangramia salexigens</name>
    <dbReference type="NCBI Taxonomy" id="1913577"/>
    <lineage>
        <taxon>Bacteria</taxon>
        <taxon>Pseudomonadati</taxon>
        <taxon>Bacteroidota</taxon>
        <taxon>Flavobacteriia</taxon>
        <taxon>Flavobacteriales</taxon>
        <taxon>Flavobacteriaceae</taxon>
        <taxon>Christiangramia</taxon>
    </lineage>
</organism>
<sequence length="1030" mass="114577">MLLFMKFRIIKNNQKPIMKNLIVITLMFFSLGMLAQNKTITGTVTSEEGIPVIGATVAVKDTNRGAMTDFDGNFELEASNGEILVISYIGFKTKEVAVDQSSTYGITLTEDVAQLDEVVVTGYTSEKKSDIAGAISVVDVEELSQEFSPNIITSLQGRVPGIQINSGGTPGGNDSQIAIRGLTTITAGSSPLWVIDGVQTFNPSSLNPDEIASIQVLKDGASTALYGTSAANGVIVVTTKKGKEGVSEFAVKSEATVNMLRDKVDILNARQWADVYYEARANDGISGNFNVLTDNGTGFDIPEFLDEAELIRSSDTNWLDVIIDESISYNTDFSYRYGKEDMQIFTSLNYTKDNGIQKYTSYERYNARLNSSFDFWDDRITVGENFLYSNFNEVQANEFENAILQNPLIPVYTVDGDYTAPTIQDKANSLANLWSNRKNEQRNNRLLGNVFAKIDMLDGLTFNTTLNFDYTEFAFDTRTQPFVQVGRIPSVFNNITVSKDRNNSLRTIWTNLLTYDFEINKHRINVLGGVEFTNEDFESTVELTNGVDITEYPKYIIQSDAEFRTIENEINYRKQSFFGSLKYVYDDRYILSGSIRRDGSSRFGPNNKFAIYPAGSIAWNVSNENFLEDSDIISNLKFRASYGINGNDQIPNYLYLSTFYNSSIGNAIEFLNYDIDGDGFGVSEGIVQARQANPDIQWEQTAQTNVGFDIGFLRNRLTLSTDFFDKRTTDLLLQPIPQAINGEAEPPFINAGEVSNIGFEAVLNYQNKAEGDWYYGVDLNFSKYENNVESLDTDNNFLLNGVSITRAGDPIASFYGLVADGLFRSPEEVAVHAQQPGKGLGRIRYRDLNNDGVINSDDRTIIGNPHPDFIYGVSLNVGYKGFNLSAYFDGKHGHDLYNTQRNLGDFTYFSFNFGENTLDAWTPENANSNIPALSTSNVNNETQPSSYFIEDGSYFRMKNITLGYTFPQQLTDGIGLNELRLYMSGQNLINFTSFTGFDYEVSGLGAGGIGVAGYGIPHTKSITFGVSTKF</sequence>
<feature type="domain" description="TonB-dependent receptor plug" evidence="11">
    <location>
        <begin position="128"/>
        <end position="234"/>
    </location>
</feature>
<dbReference type="InterPro" id="IPR000531">
    <property type="entry name" value="Beta-barrel_TonB"/>
</dbReference>
<evidence type="ECO:0000256" key="3">
    <source>
        <dbReference type="ARBA" id="ARBA00022452"/>
    </source>
</evidence>
<dbReference type="FunFam" id="2.60.40.1120:FF:000003">
    <property type="entry name" value="Outer membrane protein Omp121"/>
    <property type="match status" value="1"/>
</dbReference>
<dbReference type="SUPFAM" id="SSF49464">
    <property type="entry name" value="Carboxypeptidase regulatory domain-like"/>
    <property type="match status" value="1"/>
</dbReference>